<dbReference type="FunFam" id="1.10.10.10:FF:000001">
    <property type="entry name" value="LysR family transcriptional regulator"/>
    <property type="match status" value="1"/>
</dbReference>
<dbReference type="SUPFAM" id="SSF46785">
    <property type="entry name" value="Winged helix' DNA-binding domain"/>
    <property type="match status" value="1"/>
</dbReference>
<gene>
    <name evidence="5" type="ORF">C0V82_05970</name>
</gene>
<dbReference type="OrthoDB" id="9812435at2"/>
<keyword evidence="4" id="KW-0804">Transcription</keyword>
<dbReference type="Pfam" id="PF00126">
    <property type="entry name" value="HTH_1"/>
    <property type="match status" value="1"/>
</dbReference>
<dbReference type="InterPro" id="IPR005119">
    <property type="entry name" value="LysR_subst-bd"/>
</dbReference>
<accession>A0A2K9N9K2</accession>
<dbReference type="KEGG" id="ncb:C0V82_05970"/>
<dbReference type="PANTHER" id="PTHR30537">
    <property type="entry name" value="HTH-TYPE TRANSCRIPTIONAL REGULATOR"/>
    <property type="match status" value="1"/>
</dbReference>
<reference evidence="5 6" key="1">
    <citation type="submission" date="2017-12" db="EMBL/GenBank/DDBJ databases">
        <title>Genomes of bacteria within cyanobacterial aggregates.</title>
        <authorList>
            <person name="Cai H."/>
        </authorList>
    </citation>
    <scope>NUCLEOTIDE SEQUENCE [LARGE SCALE GENOMIC DNA]</scope>
    <source>
        <strain evidence="5 6">TH16</strain>
    </source>
</reference>
<dbReference type="PROSITE" id="PS50931">
    <property type="entry name" value="HTH_LYSR"/>
    <property type="match status" value="1"/>
</dbReference>
<dbReference type="AlphaFoldDB" id="A0A2K9N9K2"/>
<name>A0A2K9N9K2_9PROT</name>
<comment type="similarity">
    <text evidence="1">Belongs to the LysR transcriptional regulatory family.</text>
</comment>
<keyword evidence="2" id="KW-0805">Transcription regulation</keyword>
<evidence type="ECO:0000256" key="1">
    <source>
        <dbReference type="ARBA" id="ARBA00009437"/>
    </source>
</evidence>
<dbReference type="InterPro" id="IPR058163">
    <property type="entry name" value="LysR-type_TF_proteobact-type"/>
</dbReference>
<dbReference type="GO" id="GO:0006351">
    <property type="term" value="P:DNA-templated transcription"/>
    <property type="evidence" value="ECO:0007669"/>
    <property type="project" value="TreeGrafter"/>
</dbReference>
<organism evidence="5 6">
    <name type="scientific">Niveispirillum cyanobacteriorum</name>
    <dbReference type="NCBI Taxonomy" id="1612173"/>
    <lineage>
        <taxon>Bacteria</taxon>
        <taxon>Pseudomonadati</taxon>
        <taxon>Pseudomonadota</taxon>
        <taxon>Alphaproteobacteria</taxon>
        <taxon>Rhodospirillales</taxon>
        <taxon>Azospirillaceae</taxon>
        <taxon>Niveispirillum</taxon>
    </lineage>
</organism>
<protein>
    <submittedName>
        <fullName evidence="5">LysR family transcriptional regulator</fullName>
    </submittedName>
</protein>
<evidence type="ECO:0000256" key="2">
    <source>
        <dbReference type="ARBA" id="ARBA00023015"/>
    </source>
</evidence>
<dbReference type="Pfam" id="PF03466">
    <property type="entry name" value="LysR_substrate"/>
    <property type="match status" value="1"/>
</dbReference>
<evidence type="ECO:0000313" key="5">
    <source>
        <dbReference type="EMBL" id="AUN29823.1"/>
    </source>
</evidence>
<dbReference type="EMBL" id="CP025611">
    <property type="protein sequence ID" value="AUN29823.1"/>
    <property type="molecule type" value="Genomic_DNA"/>
</dbReference>
<dbReference type="RefSeq" id="WP_102111543.1">
    <property type="nucleotide sequence ID" value="NZ_BMGN01000003.1"/>
</dbReference>
<dbReference type="GO" id="GO:0043565">
    <property type="term" value="F:sequence-specific DNA binding"/>
    <property type="evidence" value="ECO:0007669"/>
    <property type="project" value="TreeGrafter"/>
</dbReference>
<dbReference type="Gene3D" id="3.40.190.290">
    <property type="match status" value="1"/>
</dbReference>
<evidence type="ECO:0000256" key="4">
    <source>
        <dbReference type="ARBA" id="ARBA00023163"/>
    </source>
</evidence>
<dbReference type="Proteomes" id="UP000234752">
    <property type="component" value="Chromosome eg_1"/>
</dbReference>
<keyword evidence="6" id="KW-1185">Reference proteome</keyword>
<dbReference type="GO" id="GO:0003700">
    <property type="term" value="F:DNA-binding transcription factor activity"/>
    <property type="evidence" value="ECO:0007669"/>
    <property type="project" value="InterPro"/>
</dbReference>
<evidence type="ECO:0000313" key="6">
    <source>
        <dbReference type="Proteomes" id="UP000234752"/>
    </source>
</evidence>
<proteinExistence type="inferred from homology"/>
<dbReference type="Gene3D" id="1.10.10.10">
    <property type="entry name" value="Winged helix-like DNA-binding domain superfamily/Winged helix DNA-binding domain"/>
    <property type="match status" value="1"/>
</dbReference>
<keyword evidence="3" id="KW-0238">DNA-binding</keyword>
<sequence length="301" mass="32858">MSRLEINRAGEMEVFARVVEAGNFSGAARALNMTPSAVSKLVARMEARLGARLLNRTTRQLRLTPEGDLFHERCRRILADMAEAEQEVAAGSTPRGPVRINSSVPLGMLHLLPLVPKLSALYPEIQLDITLTDMVVDLMQERADIAIRVGPLKGANLLARKLGEGRVVVVASPDYLARHGIPRTPDDLAHHNMMAFGFVRSVGPWPFRLPDGSRIEVPVRGNIRLGDGESMRHLALAGHGLARHGLFHVAADIAAGRLVPLLEDYSTGEVEVVHAVFQGGPVMPPRIRAVIDFLAREMRIG</sequence>
<dbReference type="InterPro" id="IPR036388">
    <property type="entry name" value="WH-like_DNA-bd_sf"/>
</dbReference>
<dbReference type="SUPFAM" id="SSF53850">
    <property type="entry name" value="Periplasmic binding protein-like II"/>
    <property type="match status" value="1"/>
</dbReference>
<dbReference type="InterPro" id="IPR000847">
    <property type="entry name" value="LysR_HTH_N"/>
</dbReference>
<evidence type="ECO:0000256" key="3">
    <source>
        <dbReference type="ARBA" id="ARBA00023125"/>
    </source>
</evidence>
<dbReference type="InterPro" id="IPR036390">
    <property type="entry name" value="WH_DNA-bd_sf"/>
</dbReference>
<dbReference type="PANTHER" id="PTHR30537:SF71">
    <property type="entry name" value="TRANSCRIPTIONAL REGULATORY PROTEIN"/>
    <property type="match status" value="1"/>
</dbReference>